<protein>
    <submittedName>
        <fullName evidence="1">Uncharacterized protein</fullName>
    </submittedName>
</protein>
<comment type="caution">
    <text evidence="1">The sequence shown here is derived from an EMBL/GenBank/DDBJ whole genome shotgun (WGS) entry which is preliminary data.</text>
</comment>
<organism evidence="1 2">
    <name type="scientific">Desmophyllum pertusum</name>
    <dbReference type="NCBI Taxonomy" id="174260"/>
    <lineage>
        <taxon>Eukaryota</taxon>
        <taxon>Metazoa</taxon>
        <taxon>Cnidaria</taxon>
        <taxon>Anthozoa</taxon>
        <taxon>Hexacorallia</taxon>
        <taxon>Scleractinia</taxon>
        <taxon>Caryophylliina</taxon>
        <taxon>Caryophylliidae</taxon>
        <taxon>Desmophyllum</taxon>
    </lineage>
</organism>
<gene>
    <name evidence="1" type="ORF">OS493_027893</name>
</gene>
<dbReference type="AlphaFoldDB" id="A0A9W9YKG1"/>
<sequence>MKCPKCENTGLEEHHSFCFKCGFNLQADQETRSPSCDKTTTANAKYFTCSIAQNSDVGDIDNTNISLGVSEFCKMFVAFWEIAGCGNFYNKVQYGSE</sequence>
<proteinExistence type="predicted"/>
<dbReference type="EMBL" id="MU827327">
    <property type="protein sequence ID" value="KAJ7355104.1"/>
    <property type="molecule type" value="Genomic_DNA"/>
</dbReference>
<name>A0A9W9YKG1_9CNID</name>
<evidence type="ECO:0000313" key="2">
    <source>
        <dbReference type="Proteomes" id="UP001163046"/>
    </source>
</evidence>
<accession>A0A9W9YKG1</accession>
<dbReference type="Proteomes" id="UP001163046">
    <property type="component" value="Unassembled WGS sequence"/>
</dbReference>
<reference evidence="1" key="1">
    <citation type="submission" date="2023-01" db="EMBL/GenBank/DDBJ databases">
        <title>Genome assembly of the deep-sea coral Lophelia pertusa.</title>
        <authorList>
            <person name="Herrera S."/>
            <person name="Cordes E."/>
        </authorList>
    </citation>
    <scope>NUCLEOTIDE SEQUENCE</scope>
    <source>
        <strain evidence="1">USNM1676648</strain>
        <tissue evidence="1">Polyp</tissue>
    </source>
</reference>
<evidence type="ECO:0000313" key="1">
    <source>
        <dbReference type="EMBL" id="KAJ7355104.1"/>
    </source>
</evidence>
<keyword evidence="2" id="KW-1185">Reference proteome</keyword>